<keyword evidence="9 13" id="KW-1133">Transmembrane helix</keyword>
<proteinExistence type="inferred from homology"/>
<evidence type="ECO:0000256" key="4">
    <source>
        <dbReference type="ARBA" id="ARBA00022670"/>
    </source>
</evidence>
<keyword evidence="4 15" id="KW-0645">Protease</keyword>
<evidence type="ECO:0000256" key="6">
    <source>
        <dbReference type="ARBA" id="ARBA00022723"/>
    </source>
</evidence>
<evidence type="ECO:0000256" key="8">
    <source>
        <dbReference type="ARBA" id="ARBA00022833"/>
    </source>
</evidence>
<feature type="transmembrane region" description="Helical" evidence="13">
    <location>
        <begin position="112"/>
        <end position="131"/>
    </location>
</feature>
<feature type="transmembrane region" description="Helical" evidence="13">
    <location>
        <begin position="204"/>
        <end position="234"/>
    </location>
</feature>
<evidence type="ECO:0000256" key="2">
    <source>
        <dbReference type="ARBA" id="ARBA00004141"/>
    </source>
</evidence>
<dbReference type="KEGG" id="bsol:FSW04_09380"/>
<dbReference type="CDD" id="cd06160">
    <property type="entry name" value="S2P-M50_like_2"/>
    <property type="match status" value="1"/>
</dbReference>
<dbReference type="InterPro" id="IPR008915">
    <property type="entry name" value="Peptidase_M50"/>
</dbReference>
<dbReference type="Pfam" id="PF02163">
    <property type="entry name" value="Peptidase_M50"/>
    <property type="match status" value="1"/>
</dbReference>
<evidence type="ECO:0000256" key="3">
    <source>
        <dbReference type="ARBA" id="ARBA00007931"/>
    </source>
</evidence>
<evidence type="ECO:0000313" key="16">
    <source>
        <dbReference type="Proteomes" id="UP000321805"/>
    </source>
</evidence>
<dbReference type="PANTHER" id="PTHR39188:SF3">
    <property type="entry name" value="STAGE IV SPORULATION PROTEIN FB"/>
    <property type="match status" value="1"/>
</dbReference>
<dbReference type="GO" id="GO:0016020">
    <property type="term" value="C:membrane"/>
    <property type="evidence" value="ECO:0007669"/>
    <property type="project" value="UniProtKB-SubCell"/>
</dbReference>
<feature type="transmembrane region" description="Helical" evidence="13">
    <location>
        <begin position="74"/>
        <end position="100"/>
    </location>
</feature>
<protein>
    <submittedName>
        <fullName evidence="15">Site-2 protease family protein</fullName>
    </submittedName>
</protein>
<name>A0A5B8U3Z6_9ACTN</name>
<dbReference type="EMBL" id="CP042430">
    <property type="protein sequence ID" value="QEC47763.1"/>
    <property type="molecule type" value="Genomic_DNA"/>
</dbReference>
<feature type="transmembrane region" description="Helical" evidence="13">
    <location>
        <begin position="173"/>
        <end position="192"/>
    </location>
</feature>
<dbReference type="AlphaFoldDB" id="A0A5B8U3Z6"/>
<feature type="transmembrane region" description="Helical" evidence="13">
    <location>
        <begin position="146"/>
        <end position="166"/>
    </location>
</feature>
<keyword evidence="7" id="KW-0378">Hydrolase</keyword>
<keyword evidence="16" id="KW-1185">Reference proteome</keyword>
<feature type="compositionally biased region" description="Pro residues" evidence="12">
    <location>
        <begin position="9"/>
        <end position="19"/>
    </location>
</feature>
<dbReference type="GO" id="GO:0046872">
    <property type="term" value="F:metal ion binding"/>
    <property type="evidence" value="ECO:0007669"/>
    <property type="project" value="UniProtKB-KW"/>
</dbReference>
<dbReference type="OrthoDB" id="9781963at2"/>
<evidence type="ECO:0000256" key="5">
    <source>
        <dbReference type="ARBA" id="ARBA00022692"/>
    </source>
</evidence>
<evidence type="ECO:0000313" key="15">
    <source>
        <dbReference type="EMBL" id="QEC47763.1"/>
    </source>
</evidence>
<dbReference type="RefSeq" id="WP_146918590.1">
    <property type="nucleotide sequence ID" value="NZ_CP042430.1"/>
</dbReference>
<evidence type="ECO:0000256" key="7">
    <source>
        <dbReference type="ARBA" id="ARBA00022801"/>
    </source>
</evidence>
<keyword evidence="8" id="KW-0862">Zinc</keyword>
<accession>A0A5B8U3Z6</accession>
<dbReference type="GO" id="GO:0008237">
    <property type="term" value="F:metallopeptidase activity"/>
    <property type="evidence" value="ECO:0007669"/>
    <property type="project" value="UniProtKB-KW"/>
</dbReference>
<evidence type="ECO:0000256" key="10">
    <source>
        <dbReference type="ARBA" id="ARBA00023049"/>
    </source>
</evidence>
<reference evidence="15 16" key="1">
    <citation type="journal article" date="2018" name="J. Microbiol.">
        <title>Baekduia soli gen. nov., sp. nov., a novel bacterium isolated from the soil of Baekdu Mountain and proposal of a novel family name, Baekduiaceae fam. nov.</title>
        <authorList>
            <person name="An D.S."/>
            <person name="Siddiqi M.Z."/>
            <person name="Kim K.H."/>
            <person name="Yu H.S."/>
            <person name="Im W.T."/>
        </authorList>
    </citation>
    <scope>NUCLEOTIDE SEQUENCE [LARGE SCALE GENOMIC DNA]</scope>
    <source>
        <strain evidence="15 16">BR7-21</strain>
    </source>
</reference>
<evidence type="ECO:0000256" key="13">
    <source>
        <dbReference type="SAM" id="Phobius"/>
    </source>
</evidence>
<evidence type="ECO:0000256" key="11">
    <source>
        <dbReference type="ARBA" id="ARBA00023136"/>
    </source>
</evidence>
<keyword evidence="6" id="KW-0479">Metal-binding</keyword>
<sequence>MNDERWLPPRSPASDPPVTPAAADEGLGPAQEERRGLLARLLAPLAALVALAGKFKAVLLVLTKAKFLVTSGSMLVSIGAYALIWGWQFGVGFVLLLLVHEYGHVIQLRREGVKDAGAPIFIPFLGALIWAKSLGKDAAAEARVGLAGPVLGSIAAAACIGLYALTGNHLFQALAFTGFFLNLFNLLPVGFLDGARAAAALSPWVWLLGVFGIVVLVFVFPNPLIILIAVLGIWETWQRFRAFRGGGEDIERYYAIPRRQRIIIGATYLLLIIALVIALDVTHLQRDIPN</sequence>
<keyword evidence="10" id="KW-0482">Metalloprotease</keyword>
<comment type="subcellular location">
    <subcellularLocation>
        <location evidence="2">Membrane</location>
        <topology evidence="2">Multi-pass membrane protein</topology>
    </subcellularLocation>
</comment>
<keyword evidence="11 13" id="KW-0472">Membrane</keyword>
<dbReference type="PANTHER" id="PTHR39188">
    <property type="entry name" value="MEMBRANE-ASSOCIATED ZINC METALLOPROTEASE M50B"/>
    <property type="match status" value="1"/>
</dbReference>
<comment type="similarity">
    <text evidence="3">Belongs to the peptidase M50B family.</text>
</comment>
<comment type="cofactor">
    <cofactor evidence="1">
        <name>Zn(2+)</name>
        <dbReference type="ChEBI" id="CHEBI:29105"/>
    </cofactor>
</comment>
<evidence type="ECO:0000256" key="12">
    <source>
        <dbReference type="SAM" id="MobiDB-lite"/>
    </source>
</evidence>
<gene>
    <name evidence="15" type="ORF">FSW04_09380</name>
</gene>
<organism evidence="15 16">
    <name type="scientific">Baekduia soli</name>
    <dbReference type="NCBI Taxonomy" id="496014"/>
    <lineage>
        <taxon>Bacteria</taxon>
        <taxon>Bacillati</taxon>
        <taxon>Actinomycetota</taxon>
        <taxon>Thermoleophilia</taxon>
        <taxon>Solirubrobacterales</taxon>
        <taxon>Baekduiaceae</taxon>
        <taxon>Baekduia</taxon>
    </lineage>
</organism>
<evidence type="ECO:0000256" key="9">
    <source>
        <dbReference type="ARBA" id="ARBA00022989"/>
    </source>
</evidence>
<feature type="transmembrane region" description="Helical" evidence="13">
    <location>
        <begin position="41"/>
        <end position="62"/>
    </location>
</feature>
<dbReference type="Proteomes" id="UP000321805">
    <property type="component" value="Chromosome"/>
</dbReference>
<feature type="region of interest" description="Disordered" evidence="12">
    <location>
        <begin position="1"/>
        <end position="26"/>
    </location>
</feature>
<evidence type="ECO:0000259" key="14">
    <source>
        <dbReference type="Pfam" id="PF02163"/>
    </source>
</evidence>
<feature type="transmembrane region" description="Helical" evidence="13">
    <location>
        <begin position="262"/>
        <end position="284"/>
    </location>
</feature>
<keyword evidence="5 13" id="KW-0812">Transmembrane</keyword>
<feature type="domain" description="Peptidase M50" evidence="14">
    <location>
        <begin position="89"/>
        <end position="163"/>
    </location>
</feature>
<evidence type="ECO:0000256" key="1">
    <source>
        <dbReference type="ARBA" id="ARBA00001947"/>
    </source>
</evidence>
<dbReference type="GO" id="GO:0006508">
    <property type="term" value="P:proteolysis"/>
    <property type="evidence" value="ECO:0007669"/>
    <property type="project" value="UniProtKB-KW"/>
</dbReference>